<evidence type="ECO:0000313" key="1">
    <source>
        <dbReference type="EMBL" id="MBB1252123.1"/>
    </source>
</evidence>
<gene>
    <name evidence="3" type="ORF">FNX44_013120</name>
    <name evidence="1" type="ORF">H3146_01895</name>
    <name evidence="2" type="ORF">H3147_01805</name>
</gene>
<keyword evidence="4" id="KW-1185">Reference proteome</keyword>
<evidence type="ECO:0000313" key="4">
    <source>
        <dbReference type="Proteomes" id="UP000320857"/>
    </source>
</evidence>
<dbReference type="Proteomes" id="UP000320857">
    <property type="component" value="Unassembled WGS sequence"/>
</dbReference>
<accession>A0A5P0YR52</accession>
<dbReference type="Proteomes" id="UP000517765">
    <property type="component" value="Unassembled WGS sequence"/>
</dbReference>
<dbReference type="RefSeq" id="WP_143648247.1">
    <property type="nucleotide sequence ID" value="NZ_JABJWZ010000007.1"/>
</dbReference>
<proteinExistence type="predicted"/>
<dbReference type="EMBL" id="JABJWZ010000007">
    <property type="protein sequence ID" value="MBB1252123.1"/>
    <property type="molecule type" value="Genomic_DNA"/>
</dbReference>
<reference evidence="5 6" key="2">
    <citation type="submission" date="2020-05" db="EMBL/GenBank/DDBJ databases">
        <title>Classification of alakaliphilic streptomycetes isolated from an alkaline soil next to Lonar Crater, India and a proposal for the recognition of Streptomyces alkaliterrae sp. nov.</title>
        <authorList>
            <person name="Golinska P."/>
        </authorList>
    </citation>
    <scope>NUCLEOTIDE SEQUENCE [LARGE SCALE GENOMIC DNA]</scope>
    <source>
        <strain evidence="6">OF3</strain>
        <strain evidence="5">OF8</strain>
    </source>
</reference>
<name>A0A5P0YR52_9ACTN</name>
<evidence type="ECO:0000313" key="3">
    <source>
        <dbReference type="EMBL" id="MQS02794.1"/>
    </source>
</evidence>
<dbReference type="EMBL" id="VJYK02000115">
    <property type="protein sequence ID" value="MQS02794.1"/>
    <property type="molecule type" value="Genomic_DNA"/>
</dbReference>
<dbReference type="Proteomes" id="UP000525686">
    <property type="component" value="Unassembled WGS sequence"/>
</dbReference>
<evidence type="ECO:0000313" key="2">
    <source>
        <dbReference type="EMBL" id="MBB1257567.1"/>
    </source>
</evidence>
<dbReference type="Pfam" id="PF19741">
    <property type="entry name" value="DUF6230"/>
    <property type="match status" value="1"/>
</dbReference>
<comment type="caution">
    <text evidence="3">The sequence shown here is derived from an EMBL/GenBank/DDBJ whole genome shotgun (WGS) entry which is preliminary data.</text>
</comment>
<reference evidence="1" key="3">
    <citation type="journal article" name="Syst. Appl. Microbiol.">
        <title>Streptomyces alkaliterrae sp. nov., isolated from an alkaline soil, and emended descriptions of Streptomyces alkaliphilus, Streptomyces calidiresistens and Streptomyces durbertensis.</title>
        <authorList>
            <person name="Swiecimska M."/>
            <person name="Golinska P."/>
            <person name="Nouioui I."/>
            <person name="Wypij M."/>
            <person name="Rai M."/>
            <person name="Sangal V."/>
            <person name="Goodfellow M."/>
        </authorList>
    </citation>
    <scope>NUCLEOTIDE SEQUENCE</scope>
    <source>
        <strain evidence="1">OF3</strain>
        <strain evidence="2">OF8</strain>
    </source>
</reference>
<sequence length="203" mass="20965">MESVARGRTRWRRFAVVMVPGVAATAAVGVALAQGALAASFSISGQNFKIAVDELEGTGFVQYGTVNKQHGGKDVPVGVSAFKRAEISGLCQSVVLPIMGGVTLRLTAGEGDRKVEASNIYIDADSLSGDATFRDINIGVAAGDSKKGPGVSPGDRTPAGSFAMEADRATLTDVRQNAWATNAGSFKLTGLKLNVAKGAKECF</sequence>
<dbReference type="EMBL" id="JABJXA010000005">
    <property type="protein sequence ID" value="MBB1257567.1"/>
    <property type="molecule type" value="Genomic_DNA"/>
</dbReference>
<protein>
    <submittedName>
        <fullName evidence="3">Cholesterol esterase</fullName>
    </submittedName>
</protein>
<organism evidence="3 4">
    <name type="scientific">Streptomyces alkaliterrae</name>
    <dbReference type="NCBI Taxonomy" id="2213162"/>
    <lineage>
        <taxon>Bacteria</taxon>
        <taxon>Bacillati</taxon>
        <taxon>Actinomycetota</taxon>
        <taxon>Actinomycetes</taxon>
        <taxon>Kitasatosporales</taxon>
        <taxon>Streptomycetaceae</taxon>
        <taxon>Streptomyces</taxon>
    </lineage>
</organism>
<evidence type="ECO:0000313" key="6">
    <source>
        <dbReference type="Proteomes" id="UP000525686"/>
    </source>
</evidence>
<dbReference type="AlphaFoldDB" id="A0A5P0YR52"/>
<evidence type="ECO:0000313" key="5">
    <source>
        <dbReference type="Proteomes" id="UP000517765"/>
    </source>
</evidence>
<dbReference type="InterPro" id="IPR046198">
    <property type="entry name" value="DUF6230"/>
</dbReference>
<dbReference type="OrthoDB" id="4238587at2"/>
<reference evidence="3 4" key="1">
    <citation type="submission" date="2019-10" db="EMBL/GenBank/DDBJ databases">
        <title>Streptomyces sp. nov., a novel actinobacterium isolated from alkaline environment.</title>
        <authorList>
            <person name="Golinska P."/>
        </authorList>
    </citation>
    <scope>NUCLEOTIDE SEQUENCE [LARGE SCALE GENOMIC DNA]</scope>
    <source>
        <strain evidence="3 4">OF1</strain>
    </source>
</reference>